<evidence type="ECO:0000256" key="3">
    <source>
        <dbReference type="ARBA" id="ARBA00023163"/>
    </source>
</evidence>
<name>A0A7W7C9P7_9PSEU</name>
<dbReference type="InterPro" id="IPR009057">
    <property type="entry name" value="Homeodomain-like_sf"/>
</dbReference>
<dbReference type="Pfam" id="PF00440">
    <property type="entry name" value="TetR_N"/>
    <property type="match status" value="1"/>
</dbReference>
<dbReference type="GO" id="GO:0003700">
    <property type="term" value="F:DNA-binding transcription factor activity"/>
    <property type="evidence" value="ECO:0007669"/>
    <property type="project" value="TreeGrafter"/>
</dbReference>
<evidence type="ECO:0000256" key="4">
    <source>
        <dbReference type="PROSITE-ProRule" id="PRU00335"/>
    </source>
</evidence>
<feature type="DNA-binding region" description="H-T-H motif" evidence="4">
    <location>
        <begin position="32"/>
        <end position="51"/>
    </location>
</feature>
<feature type="domain" description="HTH tetR-type" evidence="5">
    <location>
        <begin position="9"/>
        <end position="69"/>
    </location>
</feature>
<reference evidence="6 7" key="1">
    <citation type="submission" date="2020-08" db="EMBL/GenBank/DDBJ databases">
        <title>Sequencing the genomes of 1000 actinobacteria strains.</title>
        <authorList>
            <person name="Klenk H.-P."/>
        </authorList>
    </citation>
    <scope>NUCLEOTIDE SEQUENCE [LARGE SCALE GENOMIC DNA]</scope>
    <source>
        <strain evidence="6 7">DSM 44230</strain>
    </source>
</reference>
<dbReference type="Gene3D" id="1.10.357.10">
    <property type="entry name" value="Tetracycline Repressor, domain 2"/>
    <property type="match status" value="1"/>
</dbReference>
<dbReference type="PROSITE" id="PS50977">
    <property type="entry name" value="HTH_TETR_2"/>
    <property type="match status" value="1"/>
</dbReference>
<dbReference type="Proteomes" id="UP000533598">
    <property type="component" value="Unassembled WGS sequence"/>
</dbReference>
<evidence type="ECO:0000259" key="5">
    <source>
        <dbReference type="PROSITE" id="PS50977"/>
    </source>
</evidence>
<dbReference type="GO" id="GO:0000976">
    <property type="term" value="F:transcription cis-regulatory region binding"/>
    <property type="evidence" value="ECO:0007669"/>
    <property type="project" value="TreeGrafter"/>
</dbReference>
<dbReference type="InterPro" id="IPR036271">
    <property type="entry name" value="Tet_transcr_reg_TetR-rel_C_sf"/>
</dbReference>
<keyword evidence="1" id="KW-0805">Transcription regulation</keyword>
<keyword evidence="2 4" id="KW-0238">DNA-binding</keyword>
<gene>
    <name evidence="6" type="ORF">HNR67_001827</name>
</gene>
<dbReference type="AlphaFoldDB" id="A0A7W7C9P7"/>
<dbReference type="InterPro" id="IPR050109">
    <property type="entry name" value="HTH-type_TetR-like_transc_reg"/>
</dbReference>
<evidence type="ECO:0000256" key="1">
    <source>
        <dbReference type="ARBA" id="ARBA00023015"/>
    </source>
</evidence>
<sequence length="200" mass="21339">MPRPKTHDEALRGKLLDRAGELLAAKGPGALGLRGLAQDVGTSTTAVYSLFGGKPGLLRELYLEAFRRFGQWQAAVPVTEDPAHDLTELGLAYRSAALADPNLYPVLFSSLELDFEPDEETIAAAMNTLAPLLAVVRRGIEAGVFAAESPEELANSAWGLTHGLVSLELAGRLVPGPAAEQNYRRAMAAHTRGWLAPLSD</sequence>
<evidence type="ECO:0000313" key="6">
    <source>
        <dbReference type="EMBL" id="MBB4675709.1"/>
    </source>
</evidence>
<evidence type="ECO:0000313" key="7">
    <source>
        <dbReference type="Proteomes" id="UP000533598"/>
    </source>
</evidence>
<dbReference type="Pfam" id="PF13305">
    <property type="entry name" value="TetR_C_33"/>
    <property type="match status" value="1"/>
</dbReference>
<dbReference type="SUPFAM" id="SSF48498">
    <property type="entry name" value="Tetracyclin repressor-like, C-terminal domain"/>
    <property type="match status" value="1"/>
</dbReference>
<dbReference type="InterPro" id="IPR001647">
    <property type="entry name" value="HTH_TetR"/>
</dbReference>
<dbReference type="SUPFAM" id="SSF46689">
    <property type="entry name" value="Homeodomain-like"/>
    <property type="match status" value="1"/>
</dbReference>
<dbReference type="PANTHER" id="PTHR30055">
    <property type="entry name" value="HTH-TYPE TRANSCRIPTIONAL REGULATOR RUTR"/>
    <property type="match status" value="1"/>
</dbReference>
<dbReference type="InterPro" id="IPR025996">
    <property type="entry name" value="MT1864/Rv1816-like_C"/>
</dbReference>
<organism evidence="6 7">
    <name type="scientific">Crossiella cryophila</name>
    <dbReference type="NCBI Taxonomy" id="43355"/>
    <lineage>
        <taxon>Bacteria</taxon>
        <taxon>Bacillati</taxon>
        <taxon>Actinomycetota</taxon>
        <taxon>Actinomycetes</taxon>
        <taxon>Pseudonocardiales</taxon>
        <taxon>Pseudonocardiaceae</taxon>
        <taxon>Crossiella</taxon>
    </lineage>
</organism>
<keyword evidence="7" id="KW-1185">Reference proteome</keyword>
<proteinExistence type="predicted"/>
<accession>A0A7W7C9P7</accession>
<dbReference type="RefSeq" id="WP_185001643.1">
    <property type="nucleotide sequence ID" value="NZ_BAAAUI010000064.1"/>
</dbReference>
<dbReference type="EMBL" id="JACHMH010000001">
    <property type="protein sequence ID" value="MBB4675709.1"/>
    <property type="molecule type" value="Genomic_DNA"/>
</dbReference>
<evidence type="ECO:0000256" key="2">
    <source>
        <dbReference type="ARBA" id="ARBA00023125"/>
    </source>
</evidence>
<comment type="caution">
    <text evidence="6">The sequence shown here is derived from an EMBL/GenBank/DDBJ whole genome shotgun (WGS) entry which is preliminary data.</text>
</comment>
<protein>
    <submittedName>
        <fullName evidence="6">AcrR family transcriptional regulator</fullName>
    </submittedName>
</protein>
<dbReference type="PANTHER" id="PTHR30055:SF209">
    <property type="entry name" value="POSSIBLE TRANSCRIPTIONAL REGULATORY PROTEIN (PROBABLY TETR-FAMILY)"/>
    <property type="match status" value="1"/>
</dbReference>
<keyword evidence="3" id="KW-0804">Transcription</keyword>